<dbReference type="InterPro" id="IPR039421">
    <property type="entry name" value="Type_1_exporter"/>
</dbReference>
<protein>
    <recommendedName>
        <fullName evidence="6">ABC transporter domain-containing protein</fullName>
    </recommendedName>
</protein>
<dbReference type="EMBL" id="DPVV01000300">
    <property type="protein sequence ID" value="HCL02572.1"/>
    <property type="molecule type" value="Genomic_DNA"/>
</dbReference>
<dbReference type="PANTHER" id="PTHR24221">
    <property type="entry name" value="ATP-BINDING CASSETTE SUB-FAMILY B"/>
    <property type="match status" value="1"/>
</dbReference>
<evidence type="ECO:0000256" key="2">
    <source>
        <dbReference type="ARBA" id="ARBA00022692"/>
    </source>
</evidence>
<feature type="non-terminal residue" evidence="7">
    <location>
        <position position="382"/>
    </location>
</feature>
<dbReference type="AlphaFoldDB" id="A0A3D2X630"/>
<keyword evidence="3 5" id="KW-1133">Transmembrane helix</keyword>
<dbReference type="SUPFAM" id="SSF90123">
    <property type="entry name" value="ABC transporter transmembrane region"/>
    <property type="match status" value="1"/>
</dbReference>
<dbReference type="SUPFAM" id="SSF52540">
    <property type="entry name" value="P-loop containing nucleoside triphosphate hydrolases"/>
    <property type="match status" value="1"/>
</dbReference>
<feature type="domain" description="ABC transporter" evidence="6">
    <location>
        <begin position="325"/>
        <end position="376"/>
    </location>
</feature>
<evidence type="ECO:0000259" key="6">
    <source>
        <dbReference type="Pfam" id="PF00005"/>
    </source>
</evidence>
<dbReference type="Pfam" id="PF00005">
    <property type="entry name" value="ABC_tran"/>
    <property type="match status" value="1"/>
</dbReference>
<comment type="subcellular location">
    <subcellularLocation>
        <location evidence="1">Cell membrane</location>
        <topology evidence="1">Multi-pass membrane protein</topology>
    </subcellularLocation>
</comment>
<name>A0A3D2X630_9FIRM</name>
<comment type="caution">
    <text evidence="7">The sequence shown here is derived from an EMBL/GenBank/DDBJ whole genome shotgun (WGS) entry which is preliminary data.</text>
</comment>
<evidence type="ECO:0000313" key="8">
    <source>
        <dbReference type="Proteomes" id="UP000262969"/>
    </source>
</evidence>
<dbReference type="GO" id="GO:0005886">
    <property type="term" value="C:plasma membrane"/>
    <property type="evidence" value="ECO:0007669"/>
    <property type="project" value="UniProtKB-SubCell"/>
</dbReference>
<feature type="transmembrane region" description="Helical" evidence="5">
    <location>
        <begin position="212"/>
        <end position="234"/>
    </location>
</feature>
<dbReference type="GO" id="GO:0016887">
    <property type="term" value="F:ATP hydrolysis activity"/>
    <property type="evidence" value="ECO:0007669"/>
    <property type="project" value="InterPro"/>
</dbReference>
<evidence type="ECO:0000256" key="3">
    <source>
        <dbReference type="ARBA" id="ARBA00022989"/>
    </source>
</evidence>
<keyword evidence="4 5" id="KW-0472">Membrane</keyword>
<sequence>MFLLKIAVALLTQQSTFANFVSNVLPILSSILLLEIVTAFLSKVRGWQKEKLDFKIKELMIEKNTTTDYYTLSTKEYFMLKTKALEAYNQGCVDKNISLLFSTLSNFALLFGIIITITSLGMAIILPIIITIIVRILSEYFDRKAYYIRSTELAEVNRKSNYLHQVCEHIRFAKEIRMFDLKNKFDQKLESVSDKKTKIWKKYMRIFRYSSATYDIADIGLQLFIYLVLVYRIIVLKTLEIADFVYIFAACQQMQNMVGNIALNSINVFMNSNYLFDFMNYWNHKDNFDSIDDNRVKIEEFDFNSITIEFKNVSFKYPNTEFLALKNVNITLKCDETYLVVGKNGAGKSTFVKLLCRLYKPTSGIITLNGVDIQNYDMALYL</sequence>
<evidence type="ECO:0000256" key="1">
    <source>
        <dbReference type="ARBA" id="ARBA00004651"/>
    </source>
</evidence>
<keyword evidence="2 5" id="KW-0812">Transmembrane</keyword>
<dbReference type="GO" id="GO:0005524">
    <property type="term" value="F:ATP binding"/>
    <property type="evidence" value="ECO:0007669"/>
    <property type="project" value="InterPro"/>
</dbReference>
<evidence type="ECO:0000313" key="7">
    <source>
        <dbReference type="EMBL" id="HCL02572.1"/>
    </source>
</evidence>
<organism evidence="7 8">
    <name type="scientific">Lachnoclostridium phytofermentans</name>
    <dbReference type="NCBI Taxonomy" id="66219"/>
    <lineage>
        <taxon>Bacteria</taxon>
        <taxon>Bacillati</taxon>
        <taxon>Bacillota</taxon>
        <taxon>Clostridia</taxon>
        <taxon>Lachnospirales</taxon>
        <taxon>Lachnospiraceae</taxon>
    </lineage>
</organism>
<evidence type="ECO:0000256" key="4">
    <source>
        <dbReference type="ARBA" id="ARBA00023136"/>
    </source>
</evidence>
<gene>
    <name evidence="7" type="ORF">DHW61_09175</name>
</gene>
<dbReference type="Proteomes" id="UP000262969">
    <property type="component" value="Unassembled WGS sequence"/>
</dbReference>
<evidence type="ECO:0000256" key="5">
    <source>
        <dbReference type="SAM" id="Phobius"/>
    </source>
</evidence>
<dbReference type="GO" id="GO:0034040">
    <property type="term" value="F:ATPase-coupled lipid transmembrane transporter activity"/>
    <property type="evidence" value="ECO:0007669"/>
    <property type="project" value="TreeGrafter"/>
</dbReference>
<accession>A0A3D2X630</accession>
<dbReference type="Gene3D" id="3.40.50.300">
    <property type="entry name" value="P-loop containing nucleotide triphosphate hydrolases"/>
    <property type="match status" value="1"/>
</dbReference>
<reference evidence="7 8" key="1">
    <citation type="journal article" date="2018" name="Nat. Biotechnol.">
        <title>A standardized bacterial taxonomy based on genome phylogeny substantially revises the tree of life.</title>
        <authorList>
            <person name="Parks D.H."/>
            <person name="Chuvochina M."/>
            <person name="Waite D.W."/>
            <person name="Rinke C."/>
            <person name="Skarshewski A."/>
            <person name="Chaumeil P.A."/>
            <person name="Hugenholtz P."/>
        </authorList>
    </citation>
    <scope>NUCLEOTIDE SEQUENCE [LARGE SCALE GENOMIC DNA]</scope>
    <source>
        <strain evidence="7">UBA11728</strain>
    </source>
</reference>
<feature type="transmembrane region" description="Helical" evidence="5">
    <location>
        <begin position="107"/>
        <end position="134"/>
    </location>
</feature>
<proteinExistence type="predicted"/>
<dbReference type="InterPro" id="IPR003439">
    <property type="entry name" value="ABC_transporter-like_ATP-bd"/>
</dbReference>
<dbReference type="PANTHER" id="PTHR24221:SF654">
    <property type="entry name" value="ATP-BINDING CASSETTE SUB-FAMILY B MEMBER 6"/>
    <property type="match status" value="1"/>
</dbReference>
<dbReference type="Gene3D" id="1.20.1560.10">
    <property type="entry name" value="ABC transporter type 1, transmembrane domain"/>
    <property type="match status" value="1"/>
</dbReference>
<dbReference type="InterPro" id="IPR036640">
    <property type="entry name" value="ABC1_TM_sf"/>
</dbReference>
<dbReference type="InterPro" id="IPR027417">
    <property type="entry name" value="P-loop_NTPase"/>
</dbReference>